<feature type="compositionally biased region" description="Pro residues" evidence="1">
    <location>
        <begin position="216"/>
        <end position="242"/>
    </location>
</feature>
<dbReference type="Pfam" id="PF03567">
    <property type="entry name" value="Sulfotransfer_2"/>
    <property type="match status" value="1"/>
</dbReference>
<sequence>MQGFKNDEHKFVMFLHARVGCGSLKNWFLALKGIEAKGKGEPHKSCLPFQTSTVPAGYYAFQVVRNPLARLVSFYKQNVVYKQRNWEYMGRDWTFERVVRHLVTKAPCDARCIPQVKEGLELKRIVHLESLSEDMEAVQKDLGLNLAWNFYQKSCPSPETKCDDVKKPWKITGHQMVAHRIWPHWEVMYNDELRKLATQIYLRDMQVLGYGDPRPEPAPTLAPTPAPTAEPTAAPAPTPTPSAAPASEPEKPTPTVGRPSRSTKKRTREAKPKPATRRTTRKTRSTRSTRPTRPTRRSTRKRS</sequence>
<feature type="compositionally biased region" description="Basic residues" evidence="1">
    <location>
        <begin position="261"/>
        <end position="287"/>
    </location>
</feature>
<dbReference type="InterPro" id="IPR005331">
    <property type="entry name" value="Sulfotransferase"/>
</dbReference>
<name>A0A6C0BNF6_9ZZZZ</name>
<evidence type="ECO:0000256" key="1">
    <source>
        <dbReference type="SAM" id="MobiDB-lite"/>
    </source>
</evidence>
<proteinExistence type="predicted"/>
<dbReference type="SUPFAM" id="SSF52540">
    <property type="entry name" value="P-loop containing nucleoside triphosphate hydrolases"/>
    <property type="match status" value="1"/>
</dbReference>
<dbReference type="GO" id="GO:0008146">
    <property type="term" value="F:sulfotransferase activity"/>
    <property type="evidence" value="ECO:0007669"/>
    <property type="project" value="InterPro"/>
</dbReference>
<reference evidence="2" key="1">
    <citation type="journal article" date="2020" name="Nature">
        <title>Giant virus diversity and host interactions through global metagenomics.</title>
        <authorList>
            <person name="Schulz F."/>
            <person name="Roux S."/>
            <person name="Paez-Espino D."/>
            <person name="Jungbluth S."/>
            <person name="Walsh D.A."/>
            <person name="Denef V.J."/>
            <person name="McMahon K.D."/>
            <person name="Konstantinidis K.T."/>
            <person name="Eloe-Fadrosh E.A."/>
            <person name="Kyrpides N.C."/>
            <person name="Woyke T."/>
        </authorList>
    </citation>
    <scope>NUCLEOTIDE SEQUENCE</scope>
    <source>
        <strain evidence="2">GVMAG-M-3300018080-19</strain>
    </source>
</reference>
<dbReference type="InterPro" id="IPR027417">
    <property type="entry name" value="P-loop_NTPase"/>
</dbReference>
<dbReference type="AlphaFoldDB" id="A0A6C0BNF6"/>
<protein>
    <submittedName>
        <fullName evidence="2">Uncharacterized protein</fullName>
    </submittedName>
</protein>
<organism evidence="2">
    <name type="scientific">viral metagenome</name>
    <dbReference type="NCBI Taxonomy" id="1070528"/>
    <lineage>
        <taxon>unclassified sequences</taxon>
        <taxon>metagenomes</taxon>
        <taxon>organismal metagenomes</taxon>
    </lineage>
</organism>
<feature type="compositionally biased region" description="Basic residues" evidence="1">
    <location>
        <begin position="293"/>
        <end position="303"/>
    </location>
</feature>
<feature type="region of interest" description="Disordered" evidence="1">
    <location>
        <begin position="211"/>
        <end position="303"/>
    </location>
</feature>
<accession>A0A6C0BNF6</accession>
<dbReference type="GO" id="GO:0016020">
    <property type="term" value="C:membrane"/>
    <property type="evidence" value="ECO:0007669"/>
    <property type="project" value="InterPro"/>
</dbReference>
<dbReference type="EMBL" id="MN739213">
    <property type="protein sequence ID" value="QHS93947.1"/>
    <property type="molecule type" value="Genomic_DNA"/>
</dbReference>
<evidence type="ECO:0000313" key="2">
    <source>
        <dbReference type="EMBL" id="QHS93947.1"/>
    </source>
</evidence>